<sequence>MLSGSSPYSTGGGGVSFAHSVATVYLASILTGSRRPELSELPVRRIAFQTGPEHPVDDLLVTGGDDASEVTLAVACRATPNFVQSDDGTVKLVGSLLAEVEKFNSDTHLVAVAAAGHAKQWDELAMLSDIARAHADAPAFEASTNVDGRWATPVRSRFSQFQAMVRKARGSDVSDAEVAHLTWRLLRRFRMLTFAVQTPDERDRTAVATDLDPVTNSGANGVALRDRLGIEAARYDRVGAVVDRDVLRRDVHRLLNVARTRSSAAWKVMEGNRQLALDGLRASIGDNAAGSSLELSFTDRRERLREALLAAGADGGSPLLVHGQSGTGKSAMTISTVAELEAEHRGGFEAVILNFKNLPHSTFELHTALGLSVQELLTELSAHLRVLVIDAADAALERSAPLLSDLIVSAKSAGVGVVAISSDVASEFVSEQLRTGFGRSVVPFEVELLGDDDIEIVAENFALIRPVLRDLPKNSLLRRPVVLDLLARTGVRLNGTLSEWECMNLVWANVGRGENRPSAGSAQAREQTLLAAAATVMQLPPELRPVAGTDAEAVDQLRRDHLLAPANPYQEQLEFAHDEVRRYATTILLVRAQDLIQVLEAAGAPRWALSAATLACNGLLKDPRVRPEQRFLDFIAGFRAFAGKHGARWADVPVEAVLETPMAYECLKAGIADAGSNLELADVVRIVGQRHRAGGLIDTDVAGAVVRFLLDHEEPWNISEDSFELLADWLQALVFADAAEGNELRVALRARVLKYWKACPPLKPRPEDDIPGAVRFGGFSTPRRSRRRRKLDYQLTRANFVETLALLGKDLNDEAEACLRDLAEDAPSFLAPAVDSPLSARAIAQRDPNLLATLMESYYIEDELHSFHDEGVRRHDGRWTSVGGPFSMFYFGGFWSLCHYADPTTLVRVMNNILNSGANARVRTISRLTSPDQFALQVDKNGQVAGTDEGNEDEERGCVLNIDGTRRLYVGDSHVWSWYRGTSVGPYAATSALQAMERVIEMWLEHGIPARRVVDLVLEGCENLAMPGMLYGVLVRHIDVVGDALDSFLAEPDVWTLEFARATQERNGLAASTEGLKNLNRRQWTPRDVAFFMITHCGAERIEALKTVGEQLIETGDLLRFDPGLTRGWAASLDADQYKRTSVPEGVLVEVEPPPELLAVQQANAAYQRTVNNIVGLQNRYWGSGTRDVDGVPLASEEIAADLETCHALLQSEEEFEAIGLTDAVAHVIRAAVERAAAGDLDALGDYAALAIQFVLELASSFSDVENQGDDGQYFDLGADRAVAHALPAFLTPELAAALNSAAGSVRDVVDAGFAIAGNAPQETRLFLARGCDVIWSSPCNGDPCMHQTALDWLLETARNAEIGPWNESGHGRQLAPIEGDIVTRLEDLPGGRVYIKVLDPAIRGLGAAQATQHCRTAAAASFLATLLDVQGRALVAHAQQGVGADDRGTHTLVAARALLKVYAKGCDSSPVLAQLDILSVEASSMLNFLHGLAAAGAENEDLANAARRIWPTVLRHGITYHHDDVSPYAHHHWGDWAAAALLPDPLPWASGLQNEVTRKAIDWVCAEDLLDLVESWLPLGRGKARCVEALVRLLKRLPINVQVTRGIAWVANLCIQSGRVTVRQPWLLNDWLKETRNAAEELGRLGDWQMLVDSLVVAGNRSLAPYSR</sequence>
<protein>
    <submittedName>
        <fullName evidence="1">ATP-binding protein</fullName>
    </submittedName>
</protein>
<dbReference type="EMBL" id="JABAHY010000019">
    <property type="protein sequence ID" value="NLS11010.1"/>
    <property type="molecule type" value="Genomic_DNA"/>
</dbReference>
<dbReference type="SUPFAM" id="SSF52540">
    <property type="entry name" value="P-loop containing nucleoside triphosphate hydrolases"/>
    <property type="match status" value="1"/>
</dbReference>
<comment type="caution">
    <text evidence="1">The sequence shown here is derived from an EMBL/GenBank/DDBJ whole genome shotgun (WGS) entry which is preliminary data.</text>
</comment>
<dbReference type="Proteomes" id="UP000523139">
    <property type="component" value="Unassembled WGS sequence"/>
</dbReference>
<dbReference type="Gene3D" id="3.40.50.300">
    <property type="entry name" value="P-loop containing nucleotide triphosphate hydrolases"/>
    <property type="match status" value="1"/>
</dbReference>
<gene>
    <name evidence="1" type="ORF">HGQ17_13595</name>
</gene>
<proteinExistence type="predicted"/>
<keyword evidence="1" id="KW-0067">ATP-binding</keyword>
<name>A0A7X8TLX8_9MICC</name>
<dbReference type="PROSITE" id="PS00675">
    <property type="entry name" value="SIGMA54_INTERACT_1"/>
    <property type="match status" value="1"/>
</dbReference>
<organism evidence="1 2">
    <name type="scientific">Nesterenkonia sedimenti</name>
    <dbReference type="NCBI Taxonomy" id="1463632"/>
    <lineage>
        <taxon>Bacteria</taxon>
        <taxon>Bacillati</taxon>
        <taxon>Actinomycetota</taxon>
        <taxon>Actinomycetes</taxon>
        <taxon>Micrococcales</taxon>
        <taxon>Micrococcaceae</taxon>
        <taxon>Nesterenkonia</taxon>
    </lineage>
</organism>
<evidence type="ECO:0000313" key="1">
    <source>
        <dbReference type="EMBL" id="NLS11010.1"/>
    </source>
</evidence>
<keyword evidence="1" id="KW-0547">Nucleotide-binding</keyword>
<dbReference type="InterPro" id="IPR025662">
    <property type="entry name" value="Sigma_54_int_dom_ATP-bd_1"/>
</dbReference>
<dbReference type="GO" id="GO:0005524">
    <property type="term" value="F:ATP binding"/>
    <property type="evidence" value="ECO:0007669"/>
    <property type="project" value="UniProtKB-KW"/>
</dbReference>
<accession>A0A7X8TLX8</accession>
<reference evidence="1 2" key="1">
    <citation type="submission" date="2020-04" db="EMBL/GenBank/DDBJ databases">
        <title>Nesterenkonia sp. nov., isolated from marine sediment.</title>
        <authorList>
            <person name="Zhang G."/>
        </authorList>
    </citation>
    <scope>NUCLEOTIDE SEQUENCE [LARGE SCALE GENOMIC DNA]</scope>
    <source>
        <strain evidence="1 2">MY13</strain>
    </source>
</reference>
<dbReference type="InterPro" id="IPR027417">
    <property type="entry name" value="P-loop_NTPase"/>
</dbReference>
<evidence type="ECO:0000313" key="2">
    <source>
        <dbReference type="Proteomes" id="UP000523139"/>
    </source>
</evidence>
<keyword evidence="2" id="KW-1185">Reference proteome</keyword>